<proteinExistence type="predicted"/>
<evidence type="ECO:0000256" key="1">
    <source>
        <dbReference type="SAM" id="MobiDB-lite"/>
    </source>
</evidence>
<organism evidence="2 3">
    <name type="scientific">Deinococcus yavapaiensis KR-236</name>
    <dbReference type="NCBI Taxonomy" id="694435"/>
    <lineage>
        <taxon>Bacteria</taxon>
        <taxon>Thermotogati</taxon>
        <taxon>Deinococcota</taxon>
        <taxon>Deinococci</taxon>
        <taxon>Deinococcales</taxon>
        <taxon>Deinococcaceae</taxon>
        <taxon>Deinococcus</taxon>
    </lineage>
</organism>
<feature type="region of interest" description="Disordered" evidence="1">
    <location>
        <begin position="171"/>
        <end position="192"/>
    </location>
</feature>
<dbReference type="RefSeq" id="WP_146237325.1">
    <property type="nucleotide sequence ID" value="NZ_QJSX01000013.1"/>
</dbReference>
<keyword evidence="3" id="KW-1185">Reference proteome</keyword>
<comment type="caution">
    <text evidence="2">The sequence shown here is derived from an EMBL/GenBank/DDBJ whole genome shotgun (WGS) entry which is preliminary data.</text>
</comment>
<sequence>MQLKRALNTPYGKTTELRPVNDVLVKVVVLGTSFFTTYDELIQRNQREAHVVHALRRDVLAGNVDVERSPIEAALGFKPFPSRQALKQARAAQKEQVRLDVAREQVARARRKEEARLKANLAKAGHAPRELEGDLRPLHAHGARNGASSPAEVFPGDTSVDAVQLLKANRELRANEDAEKPFWMRSENDASH</sequence>
<evidence type="ECO:0000313" key="3">
    <source>
        <dbReference type="Proteomes" id="UP000248326"/>
    </source>
</evidence>
<gene>
    <name evidence="2" type="ORF">DES52_11382</name>
</gene>
<reference evidence="2 3" key="1">
    <citation type="submission" date="2018-06" db="EMBL/GenBank/DDBJ databases">
        <title>Genomic Encyclopedia of Type Strains, Phase IV (KMG-IV): sequencing the most valuable type-strain genomes for metagenomic binning, comparative biology and taxonomic classification.</title>
        <authorList>
            <person name="Goeker M."/>
        </authorList>
    </citation>
    <scope>NUCLEOTIDE SEQUENCE [LARGE SCALE GENOMIC DNA]</scope>
    <source>
        <strain evidence="2 3">DSM 18048</strain>
    </source>
</reference>
<dbReference type="Proteomes" id="UP000248326">
    <property type="component" value="Unassembled WGS sequence"/>
</dbReference>
<dbReference type="AlphaFoldDB" id="A0A318S288"/>
<name>A0A318S288_9DEIO</name>
<evidence type="ECO:0000313" key="2">
    <source>
        <dbReference type="EMBL" id="PYE52036.1"/>
    </source>
</evidence>
<dbReference type="EMBL" id="QJSX01000013">
    <property type="protein sequence ID" value="PYE52036.1"/>
    <property type="molecule type" value="Genomic_DNA"/>
</dbReference>
<accession>A0A318S288</accession>
<protein>
    <submittedName>
        <fullName evidence="2">Uncharacterized protein</fullName>
    </submittedName>
</protein>